<dbReference type="EMBL" id="JAUSRG010000003">
    <property type="protein sequence ID" value="MDP9904584.1"/>
    <property type="molecule type" value="Genomic_DNA"/>
</dbReference>
<keyword evidence="6" id="KW-1185">Reference proteome</keyword>
<feature type="DNA-binding region" description="H-T-H motif" evidence="2">
    <location>
        <begin position="35"/>
        <end position="54"/>
    </location>
</feature>
<feature type="domain" description="HTH tetR-type" evidence="3">
    <location>
        <begin position="11"/>
        <end position="72"/>
    </location>
</feature>
<dbReference type="InterPro" id="IPR001647">
    <property type="entry name" value="HTH_TetR"/>
</dbReference>
<evidence type="ECO:0000259" key="3">
    <source>
        <dbReference type="PROSITE" id="PS50977"/>
    </source>
</evidence>
<dbReference type="Proteomes" id="UP001230951">
    <property type="component" value="Unassembled WGS sequence"/>
</dbReference>
<gene>
    <name evidence="4" type="ORF">J2S90_001539</name>
    <name evidence="5" type="ORF">J2S93_002414</name>
</gene>
<accession>A0AAW8DH59</accession>
<evidence type="ECO:0000313" key="7">
    <source>
        <dbReference type="Proteomes" id="UP001242995"/>
    </source>
</evidence>
<dbReference type="Gene3D" id="1.10.357.10">
    <property type="entry name" value="Tetracycline Repressor, domain 2"/>
    <property type="match status" value="1"/>
</dbReference>
<reference evidence="4 6" key="1">
    <citation type="submission" date="2023-07" db="EMBL/GenBank/DDBJ databases">
        <title>Sorghum-associated microbial communities from plants grown in Nebraska, USA.</title>
        <authorList>
            <person name="Schachtman D."/>
        </authorList>
    </citation>
    <scope>NUCLEOTIDE SEQUENCE</scope>
    <source>
        <strain evidence="4">DS1006</strain>
        <strain evidence="5 6">DS1016</strain>
    </source>
</reference>
<dbReference type="AlphaFoldDB" id="A0AAW8DH59"/>
<comment type="caution">
    <text evidence="4">The sequence shown here is derived from an EMBL/GenBank/DDBJ whole genome shotgun (WGS) entry which is preliminary data.</text>
</comment>
<dbReference type="PROSITE" id="PS50977">
    <property type="entry name" value="HTH_TETR_2"/>
    <property type="match status" value="1"/>
</dbReference>
<protein>
    <submittedName>
        <fullName evidence="4">AcrR family transcriptional regulator</fullName>
    </submittedName>
</protein>
<proteinExistence type="predicted"/>
<dbReference type="EMBL" id="JAUSTF010000004">
    <property type="protein sequence ID" value="MDQ0180987.1"/>
    <property type="molecule type" value="Genomic_DNA"/>
</dbReference>
<evidence type="ECO:0000256" key="1">
    <source>
        <dbReference type="ARBA" id="ARBA00023125"/>
    </source>
</evidence>
<organism evidence="4 7">
    <name type="scientific">Arthrobacter bambusae</name>
    <dbReference type="NCBI Taxonomy" id="1338426"/>
    <lineage>
        <taxon>Bacteria</taxon>
        <taxon>Bacillati</taxon>
        <taxon>Actinomycetota</taxon>
        <taxon>Actinomycetes</taxon>
        <taxon>Micrococcales</taxon>
        <taxon>Micrococcaceae</taxon>
        <taxon>Arthrobacter</taxon>
    </lineage>
</organism>
<evidence type="ECO:0000313" key="4">
    <source>
        <dbReference type="EMBL" id="MDP9904584.1"/>
    </source>
</evidence>
<dbReference type="SUPFAM" id="SSF46689">
    <property type="entry name" value="Homeodomain-like"/>
    <property type="match status" value="1"/>
</dbReference>
<evidence type="ECO:0000256" key="2">
    <source>
        <dbReference type="PROSITE-ProRule" id="PRU00335"/>
    </source>
</evidence>
<keyword evidence="1 2" id="KW-0238">DNA-binding</keyword>
<evidence type="ECO:0000313" key="5">
    <source>
        <dbReference type="EMBL" id="MDQ0180987.1"/>
    </source>
</evidence>
<dbReference type="GO" id="GO:0003677">
    <property type="term" value="F:DNA binding"/>
    <property type="evidence" value="ECO:0007669"/>
    <property type="project" value="UniProtKB-UniRule"/>
</dbReference>
<evidence type="ECO:0000313" key="6">
    <source>
        <dbReference type="Proteomes" id="UP001230951"/>
    </source>
</evidence>
<name>A0AAW8DH59_9MICC</name>
<sequence length="207" mass="22640">MPEDELSPRAHRSRVALLEAAVTILESDDRAPEITITDIVALAGVSRPTFYKNFDNIPALVREAALRRLTVAFDAIPDAALGENWPDFARGVFHGVLTELVCHSRFYLGALDLAETPISNDFVTFLSEHLLDRSPIGPVIRRRRGKDTPQQRADFLAAGTVWHVRAWLRSPRATEDAIDAFVDEIAALLLSASGATDDEIARAGLGG</sequence>
<dbReference type="RefSeq" id="WP_306960366.1">
    <property type="nucleotide sequence ID" value="NZ_JAUSRG010000003.1"/>
</dbReference>
<dbReference type="Proteomes" id="UP001242995">
    <property type="component" value="Unassembled WGS sequence"/>
</dbReference>
<dbReference type="InterPro" id="IPR009057">
    <property type="entry name" value="Homeodomain-like_sf"/>
</dbReference>